<proteinExistence type="predicted"/>
<protein>
    <submittedName>
        <fullName evidence="9">SanA protein</fullName>
    </submittedName>
</protein>
<dbReference type="Proteomes" id="UP000230000">
    <property type="component" value="Unassembled WGS sequence"/>
</dbReference>
<comment type="function">
    <text evidence="7">Participates in the barrier function of the cell envelope.</text>
</comment>
<keyword evidence="2" id="KW-1003">Cell membrane</keyword>
<evidence type="ECO:0000313" key="9">
    <source>
        <dbReference type="EMBL" id="PJJ74994.1"/>
    </source>
</evidence>
<feature type="domain" description="DUF218" evidence="8">
    <location>
        <begin position="64"/>
        <end position="182"/>
    </location>
</feature>
<dbReference type="EMBL" id="PGFG01000001">
    <property type="protein sequence ID" value="PJJ74994.1"/>
    <property type="molecule type" value="Genomic_DNA"/>
</dbReference>
<evidence type="ECO:0000259" key="8">
    <source>
        <dbReference type="Pfam" id="PF02698"/>
    </source>
</evidence>
<reference evidence="9 10" key="1">
    <citation type="submission" date="2017-11" db="EMBL/GenBank/DDBJ databases">
        <title>Genomic Encyclopedia of Archaeal and Bacterial Type Strains, Phase II (KMG-II): From Individual Species to Whole Genera.</title>
        <authorList>
            <person name="Goeker M."/>
        </authorList>
    </citation>
    <scope>NUCLEOTIDE SEQUENCE [LARGE SCALE GENOMIC DNA]</scope>
    <source>
        <strain evidence="9 10">DSM 27268</strain>
    </source>
</reference>
<evidence type="ECO:0000256" key="4">
    <source>
        <dbReference type="ARBA" id="ARBA00022692"/>
    </source>
</evidence>
<evidence type="ECO:0000313" key="10">
    <source>
        <dbReference type="Proteomes" id="UP000230000"/>
    </source>
</evidence>
<comment type="subcellular location">
    <subcellularLocation>
        <location evidence="1">Cell inner membrane</location>
        <topology evidence="1">Single-pass membrane protein</topology>
    </subcellularLocation>
</comment>
<dbReference type="OrthoDB" id="9782395at2"/>
<evidence type="ECO:0000256" key="1">
    <source>
        <dbReference type="ARBA" id="ARBA00004377"/>
    </source>
</evidence>
<dbReference type="PANTHER" id="PTHR30336:SF0">
    <property type="entry name" value="PROTEIN SANA"/>
    <property type="match status" value="1"/>
</dbReference>
<dbReference type="GO" id="GO:0005886">
    <property type="term" value="C:plasma membrane"/>
    <property type="evidence" value="ECO:0007669"/>
    <property type="project" value="UniProtKB-SubCell"/>
</dbReference>
<dbReference type="CDD" id="cd06259">
    <property type="entry name" value="YdcF-like"/>
    <property type="match status" value="1"/>
</dbReference>
<dbReference type="InterPro" id="IPR051599">
    <property type="entry name" value="Cell_Envelope_Assoc"/>
</dbReference>
<keyword evidence="5" id="KW-1133">Transmembrane helix</keyword>
<dbReference type="AlphaFoldDB" id="A0A2M9CSW0"/>
<evidence type="ECO:0000256" key="5">
    <source>
        <dbReference type="ARBA" id="ARBA00022989"/>
    </source>
</evidence>
<name>A0A2M9CSW0_9BACT</name>
<keyword evidence="10" id="KW-1185">Reference proteome</keyword>
<dbReference type="RefSeq" id="WP_157853743.1">
    <property type="nucleotide sequence ID" value="NZ_PGFG01000001.1"/>
</dbReference>
<keyword evidence="6" id="KW-0472">Membrane</keyword>
<keyword evidence="3" id="KW-0997">Cell inner membrane</keyword>
<dbReference type="Pfam" id="PF02698">
    <property type="entry name" value="DUF218"/>
    <property type="match status" value="1"/>
</dbReference>
<evidence type="ECO:0000256" key="3">
    <source>
        <dbReference type="ARBA" id="ARBA00022519"/>
    </source>
</evidence>
<evidence type="ECO:0000256" key="2">
    <source>
        <dbReference type="ARBA" id="ARBA00022475"/>
    </source>
</evidence>
<comment type="caution">
    <text evidence="9">The sequence shown here is derived from an EMBL/GenBank/DDBJ whole genome shotgun (WGS) entry which is preliminary data.</text>
</comment>
<accession>A0A2M9CSW0</accession>
<gene>
    <name evidence="9" type="ORF">BXY57_0561</name>
</gene>
<keyword evidence="4" id="KW-0812">Transmembrane</keyword>
<evidence type="ECO:0000256" key="7">
    <source>
        <dbReference type="ARBA" id="ARBA00037355"/>
    </source>
</evidence>
<organism evidence="9 10">
    <name type="scientific">Thermoflavifilum aggregans</name>
    <dbReference type="NCBI Taxonomy" id="454188"/>
    <lineage>
        <taxon>Bacteria</taxon>
        <taxon>Pseudomonadati</taxon>
        <taxon>Bacteroidota</taxon>
        <taxon>Chitinophagia</taxon>
        <taxon>Chitinophagales</taxon>
        <taxon>Chitinophagaceae</taxon>
        <taxon>Thermoflavifilum</taxon>
    </lineage>
</organism>
<dbReference type="PANTHER" id="PTHR30336">
    <property type="entry name" value="INNER MEMBRANE PROTEIN, PROBABLE PERMEASE"/>
    <property type="match status" value="1"/>
</dbReference>
<dbReference type="InterPro" id="IPR003848">
    <property type="entry name" value="DUF218"/>
</dbReference>
<evidence type="ECO:0000256" key="6">
    <source>
        <dbReference type="ARBA" id="ARBA00023136"/>
    </source>
</evidence>
<sequence>MPFVWLIFPTLSRPVLTQNLPVSWKVGLCLAACALAMEIWYQGVNLTMRKYCYRDPHLLPYCPYALVLGTRKWAGSHLNLYFVHRMDAAFAVFAARRTDRLILSGARFSHHLNQPEAMRQALLQRGIPEKQLVLHPQGNRTWQSLQHCREAGIQHLIIISQHFHNVRAVFIARYMGIQAYAFDARDVRGWVRCRVLVRERLARIRMLMDIIADQLKKYGMKI</sequence>